<dbReference type="AlphaFoldDB" id="A0A3R9PTT2"/>
<dbReference type="GO" id="GO:0006355">
    <property type="term" value="P:regulation of DNA-templated transcription"/>
    <property type="evidence" value="ECO:0007669"/>
    <property type="project" value="InterPro"/>
</dbReference>
<dbReference type="Gene3D" id="3.30.450.40">
    <property type="match status" value="1"/>
</dbReference>
<dbReference type="SUPFAM" id="SSF47384">
    <property type="entry name" value="Homodimeric domain of signal transducing histidine kinase"/>
    <property type="match status" value="1"/>
</dbReference>
<dbReference type="CDD" id="cd00082">
    <property type="entry name" value="HisKA"/>
    <property type="match status" value="1"/>
</dbReference>
<dbReference type="Pfam" id="PF02518">
    <property type="entry name" value="HATPase_c"/>
    <property type="match status" value="1"/>
</dbReference>
<evidence type="ECO:0000256" key="4">
    <source>
        <dbReference type="ARBA" id="ARBA00022543"/>
    </source>
</evidence>
<dbReference type="PRINTS" id="PR01033">
    <property type="entry name" value="PHYTOCHROME"/>
</dbReference>
<keyword evidence="5" id="KW-0597">Phosphoprotein</keyword>
<organism evidence="13 14">
    <name type="scientific">Hymenobacter perfusus</name>
    <dbReference type="NCBI Taxonomy" id="1236770"/>
    <lineage>
        <taxon>Bacteria</taxon>
        <taxon>Pseudomonadati</taxon>
        <taxon>Bacteroidota</taxon>
        <taxon>Cytophagia</taxon>
        <taxon>Cytophagales</taxon>
        <taxon>Hymenobacteraceae</taxon>
        <taxon>Hymenobacter</taxon>
    </lineage>
</organism>
<gene>
    <name evidence="13" type="ORF">EI293_01135</name>
</gene>
<evidence type="ECO:0000313" key="13">
    <source>
        <dbReference type="EMBL" id="RSK45808.1"/>
    </source>
</evidence>
<accession>A0A3R9PTT2</accession>
<dbReference type="SMART" id="SM00065">
    <property type="entry name" value="GAF"/>
    <property type="match status" value="1"/>
</dbReference>
<dbReference type="SUPFAM" id="SSF55781">
    <property type="entry name" value="GAF domain-like"/>
    <property type="match status" value="2"/>
</dbReference>
<keyword evidence="9" id="KW-0157">Chromophore</keyword>
<dbReference type="Pfam" id="PF08446">
    <property type="entry name" value="PAS_2"/>
    <property type="match status" value="1"/>
</dbReference>
<keyword evidence="14" id="KW-1185">Reference proteome</keyword>
<dbReference type="InterPro" id="IPR036097">
    <property type="entry name" value="HisK_dim/P_sf"/>
</dbReference>
<evidence type="ECO:0000259" key="11">
    <source>
        <dbReference type="PROSITE" id="PS50046"/>
    </source>
</evidence>
<evidence type="ECO:0000256" key="3">
    <source>
        <dbReference type="ARBA" id="ARBA00012438"/>
    </source>
</evidence>
<dbReference type="GO" id="GO:0009881">
    <property type="term" value="F:photoreceptor activity"/>
    <property type="evidence" value="ECO:0007669"/>
    <property type="project" value="UniProtKB-KW"/>
</dbReference>
<dbReference type="PROSITE" id="PS50109">
    <property type="entry name" value="HIS_KIN"/>
    <property type="match status" value="1"/>
</dbReference>
<evidence type="ECO:0000256" key="9">
    <source>
        <dbReference type="ARBA" id="ARBA00022991"/>
    </source>
</evidence>
<dbReference type="GO" id="GO:0000155">
    <property type="term" value="F:phosphorelay sensor kinase activity"/>
    <property type="evidence" value="ECO:0007669"/>
    <property type="project" value="InterPro"/>
</dbReference>
<dbReference type="SUPFAM" id="SSF55785">
    <property type="entry name" value="PYP-like sensor domain (PAS domain)"/>
    <property type="match status" value="1"/>
</dbReference>
<evidence type="ECO:0000256" key="5">
    <source>
        <dbReference type="ARBA" id="ARBA00022553"/>
    </source>
</evidence>
<dbReference type="Gene3D" id="3.30.450.270">
    <property type="match status" value="1"/>
</dbReference>
<keyword evidence="8" id="KW-0418">Kinase</keyword>
<dbReference type="PROSITE" id="PS50046">
    <property type="entry name" value="PHYTOCHROME_2"/>
    <property type="match status" value="1"/>
</dbReference>
<dbReference type="Gene3D" id="1.10.287.130">
    <property type="match status" value="1"/>
</dbReference>
<evidence type="ECO:0000256" key="7">
    <source>
        <dbReference type="ARBA" id="ARBA00022679"/>
    </source>
</evidence>
<dbReference type="PANTHER" id="PTHR42878:SF15">
    <property type="entry name" value="BACTERIOPHYTOCHROME"/>
    <property type="match status" value="1"/>
</dbReference>
<dbReference type="InterPro" id="IPR013654">
    <property type="entry name" value="PAS_2"/>
</dbReference>
<dbReference type="InterPro" id="IPR035965">
    <property type="entry name" value="PAS-like_dom_sf"/>
</dbReference>
<dbReference type="PANTHER" id="PTHR42878">
    <property type="entry name" value="TWO-COMPONENT HISTIDINE KINASE"/>
    <property type="match status" value="1"/>
</dbReference>
<dbReference type="SMART" id="SM00388">
    <property type="entry name" value="HisKA"/>
    <property type="match status" value="1"/>
</dbReference>
<evidence type="ECO:0000313" key="14">
    <source>
        <dbReference type="Proteomes" id="UP000270291"/>
    </source>
</evidence>
<dbReference type="Gene3D" id="3.30.565.10">
    <property type="entry name" value="Histidine kinase-like ATPase, C-terminal domain"/>
    <property type="match status" value="1"/>
</dbReference>
<dbReference type="InterPro" id="IPR043150">
    <property type="entry name" value="Phytochrome_PHY_sf"/>
</dbReference>
<comment type="catalytic activity">
    <reaction evidence="1">
        <text>ATP + protein L-histidine = ADP + protein N-phospho-L-histidine.</text>
        <dbReference type="EC" id="2.7.13.3"/>
    </reaction>
</comment>
<dbReference type="Pfam" id="PF01590">
    <property type="entry name" value="GAF"/>
    <property type="match status" value="1"/>
</dbReference>
<dbReference type="GO" id="GO:0030295">
    <property type="term" value="F:protein kinase activator activity"/>
    <property type="evidence" value="ECO:0007669"/>
    <property type="project" value="TreeGrafter"/>
</dbReference>
<evidence type="ECO:0000259" key="12">
    <source>
        <dbReference type="PROSITE" id="PS50109"/>
    </source>
</evidence>
<dbReference type="FunFam" id="3.30.565.10:FF:000006">
    <property type="entry name" value="Sensor histidine kinase WalK"/>
    <property type="match status" value="1"/>
</dbReference>
<keyword evidence="4" id="KW-0600">Photoreceptor protein</keyword>
<dbReference type="InterPro" id="IPR016132">
    <property type="entry name" value="Phyto_chromo_attachment"/>
</dbReference>
<dbReference type="InterPro" id="IPR001294">
    <property type="entry name" value="Phytochrome"/>
</dbReference>
<dbReference type="InterPro" id="IPR003594">
    <property type="entry name" value="HATPase_dom"/>
</dbReference>
<comment type="similarity">
    <text evidence="2">In the N-terminal section; belongs to the phytochrome family.</text>
</comment>
<feature type="domain" description="Phytochrome chromophore attachment site" evidence="11">
    <location>
        <begin position="267"/>
        <end position="425"/>
    </location>
</feature>
<evidence type="ECO:0000256" key="8">
    <source>
        <dbReference type="ARBA" id="ARBA00022777"/>
    </source>
</evidence>
<dbReference type="SMART" id="SM00387">
    <property type="entry name" value="HATPase_c"/>
    <property type="match status" value="1"/>
</dbReference>
<dbReference type="InterPro" id="IPR036890">
    <property type="entry name" value="HATPase_C_sf"/>
</dbReference>
<dbReference type="GO" id="GO:0000156">
    <property type="term" value="F:phosphorelay response regulator activity"/>
    <property type="evidence" value="ECO:0007669"/>
    <property type="project" value="TreeGrafter"/>
</dbReference>
<dbReference type="Gene3D" id="3.30.450.20">
    <property type="entry name" value="PAS domain"/>
    <property type="match status" value="1"/>
</dbReference>
<feature type="domain" description="Histidine kinase" evidence="12">
    <location>
        <begin position="657"/>
        <end position="883"/>
    </location>
</feature>
<dbReference type="InterPro" id="IPR003661">
    <property type="entry name" value="HisK_dim/P_dom"/>
</dbReference>
<evidence type="ECO:0000256" key="10">
    <source>
        <dbReference type="ARBA" id="ARBA00023170"/>
    </source>
</evidence>
<protein>
    <recommendedName>
        <fullName evidence="3">histidine kinase</fullName>
        <ecNumber evidence="3">2.7.13.3</ecNumber>
    </recommendedName>
</protein>
<dbReference type="InterPro" id="IPR050351">
    <property type="entry name" value="BphY/WalK/GraS-like"/>
</dbReference>
<sequence length="884" mass="98232">MGATAPLPGSAAAAGSARRRYAAAGTQPAAFTHPCPAAGCYVRAGRLHAGRPSNCPAAGEGRYFGPGVFQRPYRANRSALEIFCGVAGRGRYARYHRRHCGLGRSHVSTFTRMDRTGVIYTDETLLGAEINLTNCDREPIHIPGLIQPYGFLLCLHEQTRRVVQASANTQDLLGITAESLIGQGLDCLFDQARLADIEIQLTMLTEGHRLVGVRLDKIPAQPFYKLIMHRFDALLWLEFEPVAETTDGPLNLPSLNDALGQMLAAASVVEFCEYAVQQVREITGFDRVMAYRFAEDESGEVVAEARRSDLEPFLGLHYPATDIPKQARAMYLKNWLRFIPDVEYVPVPLVPVRNPASQRPPDMTYSVLRSVSPIHVEYLKNMGVGATMTISLIRDGQLWGLLVCHHYAPRLVSYELRDLCQFIGKTFSALLKSKEQADDFAYQLRLREHQARLFGLMAELPDFRQALYDHLPVVKDVFDCGGVLVSFDGQLATYGSTPDTTQIRELLAWLSTHATGELFHTSSYARHNPAGVAIRATASGILAIRLDRAAGDFIVWLRPEVLQTVTWAGQQQKAEVMKDGQLHLSPRHSFAAWSESVENMAEAWKPIEIEAAQEIRLRIADIRLKLFNEIQARALQLSRLNAELERSNDELDSFAYVASHDLKEPLRGIHNYSVFLLEDYADKLDADGVDKLQTLVRLSQRMESLIESLLQLSRVGRLEPDVQQVDLNRILAEVMEILQPRLEQTGTLVTVAQPLPTVPADPVRLREVFNNLLTNAMRYNDSAVKTVEIGVAPAGTTGPRGSMNPAAFHVLFVRDNGIGIDSRHHESIFKIFKRLHSQDKYGGGTGAGLAIVKKMIEKSGGQLWVESQPAQGATFFFSLPKYTA</sequence>
<dbReference type="GO" id="GO:0007234">
    <property type="term" value="P:osmosensory signaling via phosphorelay pathway"/>
    <property type="evidence" value="ECO:0007669"/>
    <property type="project" value="TreeGrafter"/>
</dbReference>
<proteinExistence type="inferred from homology"/>
<comment type="caution">
    <text evidence="13">The sequence shown here is derived from an EMBL/GenBank/DDBJ whole genome shotgun (WGS) entry which is preliminary data.</text>
</comment>
<dbReference type="InterPro" id="IPR029016">
    <property type="entry name" value="GAF-like_dom_sf"/>
</dbReference>
<dbReference type="InterPro" id="IPR005467">
    <property type="entry name" value="His_kinase_dom"/>
</dbReference>
<reference evidence="13 14" key="1">
    <citation type="submission" date="2018-12" db="EMBL/GenBank/DDBJ databases">
        <authorList>
            <person name="Feng G."/>
            <person name="Zhu H."/>
        </authorList>
    </citation>
    <scope>NUCLEOTIDE SEQUENCE [LARGE SCALE GENOMIC DNA]</scope>
    <source>
        <strain evidence="13 14">LMG 26000</strain>
    </source>
</reference>
<dbReference type="EC" id="2.7.13.3" evidence="3"/>
<dbReference type="Pfam" id="PF00360">
    <property type="entry name" value="PHY"/>
    <property type="match status" value="1"/>
</dbReference>
<dbReference type="Pfam" id="PF00512">
    <property type="entry name" value="HisKA"/>
    <property type="match status" value="1"/>
</dbReference>
<evidence type="ECO:0000256" key="2">
    <source>
        <dbReference type="ARBA" id="ARBA00006402"/>
    </source>
</evidence>
<dbReference type="InterPro" id="IPR003018">
    <property type="entry name" value="GAF"/>
</dbReference>
<dbReference type="GO" id="GO:0009584">
    <property type="term" value="P:detection of visible light"/>
    <property type="evidence" value="ECO:0007669"/>
    <property type="project" value="InterPro"/>
</dbReference>
<keyword evidence="6" id="KW-0716">Sensory transduction</keyword>
<dbReference type="EMBL" id="RWIU01000001">
    <property type="protein sequence ID" value="RSK45808.1"/>
    <property type="molecule type" value="Genomic_DNA"/>
</dbReference>
<evidence type="ECO:0000256" key="6">
    <source>
        <dbReference type="ARBA" id="ARBA00022606"/>
    </source>
</evidence>
<dbReference type="OrthoDB" id="9766459at2"/>
<name>A0A3R9PTT2_9BACT</name>
<keyword evidence="7" id="KW-0808">Transferase</keyword>
<dbReference type="Proteomes" id="UP000270291">
    <property type="component" value="Unassembled WGS sequence"/>
</dbReference>
<dbReference type="SUPFAM" id="SSF55874">
    <property type="entry name" value="ATPase domain of HSP90 chaperone/DNA topoisomerase II/histidine kinase"/>
    <property type="match status" value="1"/>
</dbReference>
<keyword evidence="10" id="KW-0675">Receptor</keyword>
<dbReference type="InterPro" id="IPR013515">
    <property type="entry name" value="Phytochrome_cen-reg"/>
</dbReference>
<evidence type="ECO:0000256" key="1">
    <source>
        <dbReference type="ARBA" id="ARBA00000085"/>
    </source>
</evidence>